<comment type="function">
    <text evidence="4">Flagellin is the subunit protein which polymerizes to form the filaments of archaeal flagella.</text>
</comment>
<keyword evidence="5" id="KW-0812">Transmembrane</keyword>
<dbReference type="InterPro" id="IPR002774">
    <property type="entry name" value="Flagellin_arc-type"/>
</dbReference>
<sequence length="198" mass="21236">MSKLVKNEDAFTGLEAAIVLIAFIVVAAVFSYVMLGAGFFATGEAQRVVQTGVAQASSNLELSGPVIVTATSSSGGAVAKISFLLQLAAGGASVDMKKVTFTVSTAKEMETYTYGEIEQKWYAKGVEQKSTSTPPLNDMLDKFEMVRIDITSQTDKTLPTIGVNDRFTVEVKPDIGAALPINRMAPPDLYSKNNYEVY</sequence>
<accession>A0A0X3BNH7</accession>
<dbReference type="GeneID" id="27138092"/>
<reference evidence="6 7" key="1">
    <citation type="submission" date="2016-01" db="EMBL/GenBank/DDBJ databases">
        <authorList>
            <person name="Manzoor S."/>
        </authorList>
    </citation>
    <scope>NUCLEOTIDE SEQUENCE [LARGE SCALE GENOMIC DNA]</scope>
    <source>
        <strain evidence="6">Methanoculleus sp MAB1</strain>
    </source>
</reference>
<evidence type="ECO:0000256" key="5">
    <source>
        <dbReference type="SAM" id="Phobius"/>
    </source>
</evidence>
<keyword evidence="5" id="KW-0472">Membrane</keyword>
<comment type="similarity">
    <text evidence="2 4">Belongs to the archaeal flagellin family.</text>
</comment>
<evidence type="ECO:0000256" key="3">
    <source>
        <dbReference type="ARBA" id="ARBA00022440"/>
    </source>
</evidence>
<dbReference type="AlphaFoldDB" id="A0A0X3BNH7"/>
<dbReference type="NCBIfam" id="TIGR02537">
    <property type="entry name" value="arch_flag_Nterm"/>
    <property type="match status" value="1"/>
</dbReference>
<dbReference type="GO" id="GO:0005198">
    <property type="term" value="F:structural molecule activity"/>
    <property type="evidence" value="ECO:0007669"/>
    <property type="project" value="InterPro"/>
</dbReference>
<proteinExistence type="inferred from homology"/>
<evidence type="ECO:0000256" key="2">
    <source>
        <dbReference type="ARBA" id="ARBA00010256"/>
    </source>
</evidence>
<dbReference type="PANTHER" id="PTHR35903:SF1">
    <property type="entry name" value="FLAGELLIN B1"/>
    <property type="match status" value="1"/>
</dbReference>
<evidence type="ECO:0000313" key="7">
    <source>
        <dbReference type="Proteomes" id="UP000069850"/>
    </source>
</evidence>
<evidence type="ECO:0000313" key="6">
    <source>
        <dbReference type="EMBL" id="CVK33647.1"/>
    </source>
</evidence>
<dbReference type="Pfam" id="PF01917">
    <property type="entry name" value="Flagellin_arch-type"/>
    <property type="match status" value="1"/>
</dbReference>
<dbReference type="PANTHER" id="PTHR35903">
    <property type="entry name" value="FLAGELLIN B1"/>
    <property type="match status" value="1"/>
</dbReference>
<dbReference type="OrthoDB" id="111617at2157"/>
<dbReference type="Proteomes" id="UP000069850">
    <property type="component" value="Chromosome 1"/>
</dbReference>
<dbReference type="KEGG" id="mema:MMAB1_2434"/>
<dbReference type="EMBL" id="LT158599">
    <property type="protein sequence ID" value="CVK33647.1"/>
    <property type="molecule type" value="Genomic_DNA"/>
</dbReference>
<keyword evidence="6" id="KW-0966">Cell projection</keyword>
<keyword evidence="6" id="KW-0969">Cilium</keyword>
<name>A0A0X3BNH7_9EURY</name>
<keyword evidence="3 4" id="KW-0974">Archaeal flagellum</keyword>
<keyword evidence="5" id="KW-1133">Transmembrane helix</keyword>
<feature type="transmembrane region" description="Helical" evidence="5">
    <location>
        <begin position="16"/>
        <end position="41"/>
    </location>
</feature>
<comment type="subcellular location">
    <subcellularLocation>
        <location evidence="1 4">Archaeal flagellum</location>
    </subcellularLocation>
</comment>
<evidence type="ECO:0000256" key="4">
    <source>
        <dbReference type="RuleBase" id="RU361282"/>
    </source>
</evidence>
<gene>
    <name evidence="6" type="primary">flaB</name>
    <name evidence="6" type="ORF">MMAB1_2434</name>
</gene>
<protein>
    <recommendedName>
        <fullName evidence="4">Flagellin</fullName>
    </recommendedName>
</protein>
<dbReference type="GO" id="GO:0097589">
    <property type="term" value="C:archaeal-type flagellum"/>
    <property type="evidence" value="ECO:0007669"/>
    <property type="project" value="UniProtKB-SubCell"/>
</dbReference>
<keyword evidence="6" id="KW-0282">Flagellum</keyword>
<dbReference type="RefSeq" id="WP_062264769.1">
    <property type="nucleotide sequence ID" value="NZ_LT158599.1"/>
</dbReference>
<organism evidence="6 7">
    <name type="scientific">Methanoculleus bourgensis</name>
    <dbReference type="NCBI Taxonomy" id="83986"/>
    <lineage>
        <taxon>Archaea</taxon>
        <taxon>Methanobacteriati</taxon>
        <taxon>Methanobacteriota</taxon>
        <taxon>Stenosarchaea group</taxon>
        <taxon>Methanomicrobia</taxon>
        <taxon>Methanomicrobiales</taxon>
        <taxon>Methanomicrobiaceae</taxon>
        <taxon>Methanoculleus</taxon>
    </lineage>
</organism>
<evidence type="ECO:0000256" key="1">
    <source>
        <dbReference type="ARBA" id="ARBA00004618"/>
    </source>
</evidence>
<dbReference type="GO" id="GO:0097588">
    <property type="term" value="P:archaeal or bacterial-type flagellum-dependent cell motility"/>
    <property type="evidence" value="ECO:0007669"/>
    <property type="project" value="InterPro"/>
</dbReference>
<dbReference type="InterPro" id="IPR013373">
    <property type="entry name" value="Flagellin/pilin_N_arc"/>
</dbReference>